<feature type="transmembrane region" description="Helical" evidence="3">
    <location>
        <begin position="80"/>
        <end position="103"/>
    </location>
</feature>
<organism evidence="5 6">
    <name type="scientific">Aequorivita viscosa</name>
    <dbReference type="NCBI Taxonomy" id="797419"/>
    <lineage>
        <taxon>Bacteria</taxon>
        <taxon>Pseudomonadati</taxon>
        <taxon>Bacteroidota</taxon>
        <taxon>Flavobacteriia</taxon>
        <taxon>Flavobacteriales</taxon>
        <taxon>Flavobacteriaceae</taxon>
        <taxon>Aequorivita</taxon>
    </lineage>
</organism>
<evidence type="ECO:0000256" key="3">
    <source>
        <dbReference type="SAM" id="Phobius"/>
    </source>
</evidence>
<evidence type="ECO:0000313" key="5">
    <source>
        <dbReference type="EMBL" id="SHJ02646.1"/>
    </source>
</evidence>
<sequence>MRAYNFFVIVLLCVFIFLVDAAAYYWLLSILEIIPSSFLTTLIKILFWFFTFGLISAILILKLSLSYIDPSRRQRLISSMYGLTVSSFIPKIVFVVIISLLHYSNYIFSDSQSVIWVSIAGLVAGFLPFFVIVYATLKGLYRFKVYNITLKNEALKNLRIIQISDLHLGSFRSQYKVFDRAIKMINDLEPDFIFFTGDLVNNYAWELKGWEDSFKNLVAKRGKYAVLGNHDYGDYSVWPSPEEKQTNFEAIKGFFNEIGFTLLLNEAETVIVNFQEVAIVGVENWGKPPFKQYGDLPKALSNVTDVSTKILLSHDPSHWKEEVLNHPDIFLTLSGHTHGMQAGVSIAGKQWSPIKYKYREWAGLYQENNQFLYVNRGLGWMGFPGRLGMRPEITCIDFE</sequence>
<proteinExistence type="predicted"/>
<dbReference type="RefSeq" id="WP_073217045.1">
    <property type="nucleotide sequence ID" value="NZ_FNNS01000009.1"/>
</dbReference>
<reference evidence="6" key="1">
    <citation type="submission" date="2016-11" db="EMBL/GenBank/DDBJ databases">
        <authorList>
            <person name="Varghese N."/>
            <person name="Submissions S."/>
        </authorList>
    </citation>
    <scope>NUCLEOTIDE SEQUENCE [LARGE SCALE GENOMIC DNA]</scope>
    <source>
        <strain evidence="6">DSM 26349</strain>
    </source>
</reference>
<protein>
    <recommendedName>
        <fullName evidence="4">Calcineurin-like phosphoesterase domain-containing protein</fullName>
    </recommendedName>
</protein>
<feature type="transmembrane region" description="Helical" evidence="3">
    <location>
        <begin position="45"/>
        <end position="68"/>
    </location>
</feature>
<dbReference type="PANTHER" id="PTHR31302">
    <property type="entry name" value="TRANSMEMBRANE PROTEIN WITH METALLOPHOSPHOESTERASE DOMAIN-RELATED"/>
    <property type="match status" value="1"/>
</dbReference>
<feature type="domain" description="Calcineurin-like phosphoesterase" evidence="4">
    <location>
        <begin position="158"/>
        <end position="339"/>
    </location>
</feature>
<evidence type="ECO:0000313" key="6">
    <source>
        <dbReference type="Proteomes" id="UP000184172"/>
    </source>
</evidence>
<dbReference type="GO" id="GO:0046872">
    <property type="term" value="F:metal ion binding"/>
    <property type="evidence" value="ECO:0007669"/>
    <property type="project" value="UniProtKB-KW"/>
</dbReference>
<keyword evidence="3" id="KW-1133">Transmembrane helix</keyword>
<dbReference type="InterPro" id="IPR004843">
    <property type="entry name" value="Calcineurin-like_PHP"/>
</dbReference>
<dbReference type="AlphaFoldDB" id="A0A1M6FY71"/>
<dbReference type="EMBL" id="FQYV01000008">
    <property type="protein sequence ID" value="SHJ02646.1"/>
    <property type="molecule type" value="Genomic_DNA"/>
</dbReference>
<keyword evidence="3" id="KW-0812">Transmembrane</keyword>
<keyword evidence="3" id="KW-0472">Membrane</keyword>
<dbReference type="GO" id="GO:0009245">
    <property type="term" value="P:lipid A biosynthetic process"/>
    <property type="evidence" value="ECO:0007669"/>
    <property type="project" value="TreeGrafter"/>
</dbReference>
<dbReference type="Pfam" id="PF00149">
    <property type="entry name" value="Metallophos"/>
    <property type="match status" value="1"/>
</dbReference>
<keyword evidence="6" id="KW-1185">Reference proteome</keyword>
<dbReference type="GO" id="GO:0016020">
    <property type="term" value="C:membrane"/>
    <property type="evidence" value="ECO:0007669"/>
    <property type="project" value="GOC"/>
</dbReference>
<feature type="transmembrane region" description="Helical" evidence="3">
    <location>
        <begin position="115"/>
        <end position="137"/>
    </location>
</feature>
<evidence type="ECO:0000256" key="2">
    <source>
        <dbReference type="ARBA" id="ARBA00022801"/>
    </source>
</evidence>
<dbReference type="InterPro" id="IPR029052">
    <property type="entry name" value="Metallo-depent_PP-like"/>
</dbReference>
<keyword evidence="2" id="KW-0378">Hydrolase</keyword>
<dbReference type="OrthoDB" id="9780884at2"/>
<dbReference type="Proteomes" id="UP000184172">
    <property type="component" value="Unassembled WGS sequence"/>
</dbReference>
<dbReference type="CDD" id="cd07385">
    <property type="entry name" value="MPP_YkuE_C"/>
    <property type="match status" value="1"/>
</dbReference>
<name>A0A1M6FY71_9FLAO</name>
<dbReference type="SUPFAM" id="SSF56300">
    <property type="entry name" value="Metallo-dependent phosphatases"/>
    <property type="match status" value="1"/>
</dbReference>
<accession>A0A1M6FY71</accession>
<dbReference type="GO" id="GO:0008758">
    <property type="term" value="F:UDP-2,3-diacylglucosamine hydrolase activity"/>
    <property type="evidence" value="ECO:0007669"/>
    <property type="project" value="TreeGrafter"/>
</dbReference>
<dbReference type="Gene3D" id="3.60.21.10">
    <property type="match status" value="1"/>
</dbReference>
<dbReference type="InterPro" id="IPR051158">
    <property type="entry name" value="Metallophosphoesterase_sf"/>
</dbReference>
<evidence type="ECO:0000259" key="4">
    <source>
        <dbReference type="Pfam" id="PF00149"/>
    </source>
</evidence>
<gene>
    <name evidence="5" type="ORF">SAMN04487908_10886</name>
</gene>
<keyword evidence="1" id="KW-0479">Metal-binding</keyword>
<evidence type="ECO:0000256" key="1">
    <source>
        <dbReference type="ARBA" id="ARBA00022723"/>
    </source>
</evidence>
<dbReference type="PANTHER" id="PTHR31302:SF31">
    <property type="entry name" value="PHOSPHODIESTERASE YAEI"/>
    <property type="match status" value="1"/>
</dbReference>